<reference evidence="2 3" key="1">
    <citation type="submission" date="2018-12" db="EMBL/GenBank/DDBJ databases">
        <title>Draft genome sequences of Mycolicibacterium peregrinum isolated from a pig with lymphadenitis and from soil on the same Japanese pig farm.</title>
        <authorList>
            <person name="Komatsu T."/>
            <person name="Ohya K."/>
            <person name="Sawai K."/>
            <person name="Odoi J.O."/>
            <person name="Otsu K."/>
            <person name="Ota A."/>
            <person name="Ito T."/>
            <person name="Kawai M."/>
            <person name="Maruyama F."/>
        </authorList>
    </citation>
    <scope>NUCLEOTIDE SEQUENCE [LARGE SCALE GENOMIC DNA]</scope>
    <source>
        <strain evidence="2 3">138</strain>
    </source>
</reference>
<evidence type="ECO:0000313" key="3">
    <source>
        <dbReference type="Proteomes" id="UP000297792"/>
    </source>
</evidence>
<dbReference type="EMBL" id="RWKA01000002">
    <property type="protein sequence ID" value="TGB47207.1"/>
    <property type="molecule type" value="Genomic_DNA"/>
</dbReference>
<dbReference type="Gene3D" id="2.130.10.10">
    <property type="entry name" value="YVTN repeat-like/Quinoprotein amine dehydrogenase"/>
    <property type="match status" value="2"/>
</dbReference>
<proteinExistence type="predicted"/>
<dbReference type="InterPro" id="IPR011047">
    <property type="entry name" value="Quinoprotein_ADH-like_sf"/>
</dbReference>
<dbReference type="AlphaFoldDB" id="A0A4Z0HW03"/>
<dbReference type="InterPro" id="IPR002372">
    <property type="entry name" value="PQQ_rpt_dom"/>
</dbReference>
<dbReference type="SUPFAM" id="SSF50998">
    <property type="entry name" value="Quinoprotein alcohol dehydrogenase-like"/>
    <property type="match status" value="2"/>
</dbReference>
<dbReference type="InterPro" id="IPR015943">
    <property type="entry name" value="WD40/YVTN_repeat-like_dom_sf"/>
</dbReference>
<evidence type="ECO:0000313" key="2">
    <source>
        <dbReference type="EMBL" id="TGB47207.1"/>
    </source>
</evidence>
<organism evidence="2 3">
    <name type="scientific">Mycolicibacterium peregrinum</name>
    <name type="common">Mycobacterium peregrinum</name>
    <dbReference type="NCBI Taxonomy" id="43304"/>
    <lineage>
        <taxon>Bacteria</taxon>
        <taxon>Bacillati</taxon>
        <taxon>Actinomycetota</taxon>
        <taxon>Actinomycetes</taxon>
        <taxon>Mycobacteriales</taxon>
        <taxon>Mycobacteriaceae</taxon>
        <taxon>Mycolicibacterium</taxon>
    </lineage>
</organism>
<accession>A0A4Z0HW03</accession>
<evidence type="ECO:0000259" key="1">
    <source>
        <dbReference type="Pfam" id="PF13360"/>
    </source>
</evidence>
<protein>
    <recommendedName>
        <fullName evidence="1">Pyrrolo-quinoline quinone repeat domain-containing protein</fullName>
    </recommendedName>
</protein>
<comment type="caution">
    <text evidence="2">The sequence shown here is derived from an EMBL/GenBank/DDBJ whole genome shotgun (WGS) entry which is preliminary data.</text>
</comment>
<keyword evidence="3" id="KW-1185">Reference proteome</keyword>
<feature type="domain" description="Pyrrolo-quinoline quinone repeat" evidence="1">
    <location>
        <begin position="409"/>
        <end position="512"/>
    </location>
</feature>
<dbReference type="PANTHER" id="PTHR34512">
    <property type="entry name" value="CELL SURFACE PROTEIN"/>
    <property type="match status" value="1"/>
</dbReference>
<name>A0A4Z0HW03_MYCPR</name>
<gene>
    <name evidence="2" type="ORF">EJD98_04995</name>
</gene>
<dbReference type="PANTHER" id="PTHR34512:SF30">
    <property type="entry name" value="OUTER MEMBRANE PROTEIN ASSEMBLY FACTOR BAMB"/>
    <property type="match status" value="1"/>
</dbReference>
<dbReference type="Pfam" id="PF13360">
    <property type="entry name" value="PQQ_2"/>
    <property type="match status" value="1"/>
</dbReference>
<dbReference type="Proteomes" id="UP000297792">
    <property type="component" value="Unassembled WGS sequence"/>
</dbReference>
<sequence>MTATSGKRRNIATGVAAWYGMTVTYPNDPFSSAGGAPNPYSNPFGNQPPPASPFQGGGHQFPPADPSFGQFPPVFQVGYPPAGPPPEPPRKKRKVWLVLTVVAAVVVASAGIGTVLWWLNRGGGAGEVTAAGGGPLPASVPPLGDLRPPADVALPSLEQPISAPRWTYDTGIDAYVLGGDAYTVVVGSDQGVMALDKETGEPRWSQGVKPPKVNINRFSKAKCVISRTAKTIGCGLNLDLCCGDPEVLVFIDVATGRILSQPSLPTARISNVQGSGDNIAVVFPDEIVAYGPDGTEAWRSRHDGVSVFGDQGVVITEREVLDANTGKPIVSEPNTSNTAFASGFAVAFANSFKFYDFSGRNTATVPSEGYTLFGNRGSGLYESPLAYPENTRYGSSGFYYPLAYNRSTGDFRAFDGQSGRILWTFPTGTNSAHVNRIEGFGSGELCMIGASELDKDVTMRAGTCQNLATAPSTNVPVTAFLGSDGARYLYQDRRDVICIDGSTGKELWRKEIKYDSPYQVWVSGGAYISERNIVMRVI</sequence>